<gene>
    <name evidence="2" type="ORF">OTSGILL_1223</name>
</gene>
<sequence length="53" mass="5866">MKNVCKNLAIILSLVLLNTAAVAIEQNNQLAQQDLIYDKSVFAREYSNIGILS</sequence>
<dbReference type="Proteomes" id="UP000033769">
    <property type="component" value="Unassembled WGS sequence"/>
</dbReference>
<protein>
    <submittedName>
        <fullName evidence="2">Tetratricopeptide repeat with 9 trp repeats domain protein</fullName>
    </submittedName>
</protein>
<feature type="chain" id="PRO_5002464608" evidence="1">
    <location>
        <begin position="24"/>
        <end position="53"/>
    </location>
</feature>
<reference evidence="2 3" key="1">
    <citation type="submission" date="2015-02" db="EMBL/GenBank/DDBJ databases">
        <title>Genome Sequencing of Rickettsiales.</title>
        <authorList>
            <person name="Daugherty S.C."/>
            <person name="Su Q."/>
            <person name="Abolude K."/>
            <person name="Beier-Sexton M."/>
            <person name="Carlyon J.A."/>
            <person name="Carter R."/>
            <person name="Day N.P."/>
            <person name="Dumler S.J."/>
            <person name="Dyachenko V."/>
            <person name="Godinez A."/>
            <person name="Kurtti T.J."/>
            <person name="Lichay M."/>
            <person name="Mullins K.E."/>
            <person name="Ott S."/>
            <person name="Pappas-Brown V."/>
            <person name="Paris D.H."/>
            <person name="Patel P."/>
            <person name="Richards A.L."/>
            <person name="Sadzewicz L."/>
            <person name="Sears K."/>
            <person name="Seidman D."/>
            <person name="Sengamalay N."/>
            <person name="Stenos J."/>
            <person name="Tallon L.J."/>
            <person name="Vincent G."/>
            <person name="Fraser C.M."/>
            <person name="Munderloh U."/>
            <person name="Dunning-Hotopp J.C."/>
        </authorList>
    </citation>
    <scope>NUCLEOTIDE SEQUENCE [LARGE SCALE GENOMIC DNA]</scope>
    <source>
        <strain evidence="2 3">Gilliam</strain>
    </source>
</reference>
<keyword evidence="1" id="KW-0732">Signal</keyword>
<evidence type="ECO:0000313" key="2">
    <source>
        <dbReference type="EMBL" id="KJV52831.1"/>
    </source>
</evidence>
<organism evidence="2 3">
    <name type="scientific">Orientia tsutsugamushi str. Gilliam</name>
    <dbReference type="NCBI Taxonomy" id="1359184"/>
    <lineage>
        <taxon>Bacteria</taxon>
        <taxon>Pseudomonadati</taxon>
        <taxon>Pseudomonadota</taxon>
        <taxon>Alphaproteobacteria</taxon>
        <taxon>Rickettsiales</taxon>
        <taxon>Rickettsiaceae</taxon>
        <taxon>Rickettsieae</taxon>
        <taxon>Orientia</taxon>
    </lineage>
</organism>
<evidence type="ECO:0000256" key="1">
    <source>
        <dbReference type="SAM" id="SignalP"/>
    </source>
</evidence>
<accession>A0A0F3MB15</accession>
<dbReference type="AlphaFoldDB" id="A0A0F3MB15"/>
<dbReference type="PATRIC" id="fig|1359184.3.peg.502"/>
<name>A0A0F3MB15_ORITS</name>
<dbReference type="EMBL" id="LANO01000016">
    <property type="protein sequence ID" value="KJV52831.1"/>
    <property type="molecule type" value="Genomic_DNA"/>
</dbReference>
<feature type="signal peptide" evidence="1">
    <location>
        <begin position="1"/>
        <end position="23"/>
    </location>
</feature>
<comment type="caution">
    <text evidence="2">The sequence shown here is derived from an EMBL/GenBank/DDBJ whole genome shotgun (WGS) entry which is preliminary data.</text>
</comment>
<evidence type="ECO:0000313" key="3">
    <source>
        <dbReference type="Proteomes" id="UP000033769"/>
    </source>
</evidence>
<proteinExistence type="predicted"/>